<feature type="transmembrane region" description="Helical" evidence="8">
    <location>
        <begin position="297"/>
        <end position="318"/>
    </location>
</feature>
<gene>
    <name evidence="9" type="ORF">H8S62_01285</name>
</gene>
<name>A0A8J6JHZ8_9FIRM</name>
<evidence type="ECO:0000256" key="3">
    <source>
        <dbReference type="ARBA" id="ARBA00020150"/>
    </source>
</evidence>
<feature type="transmembrane region" description="Helical" evidence="8">
    <location>
        <begin position="338"/>
        <end position="356"/>
    </location>
</feature>
<evidence type="ECO:0000256" key="5">
    <source>
        <dbReference type="ARBA" id="ARBA00022989"/>
    </source>
</evidence>
<dbReference type="GO" id="GO:1905039">
    <property type="term" value="P:carboxylic acid transmembrane transport"/>
    <property type="evidence" value="ECO:0007669"/>
    <property type="project" value="UniProtKB-ARBA"/>
</dbReference>
<feature type="transmembrane region" description="Helical" evidence="8">
    <location>
        <begin position="424"/>
        <end position="449"/>
    </location>
</feature>
<evidence type="ECO:0000313" key="9">
    <source>
        <dbReference type="EMBL" id="MBC5735642.1"/>
    </source>
</evidence>
<comment type="caution">
    <text evidence="9">The sequence shown here is derived from an EMBL/GenBank/DDBJ whole genome shotgun (WGS) entry which is preliminary data.</text>
</comment>
<feature type="transmembrane region" description="Helical" evidence="8">
    <location>
        <begin position="12"/>
        <end position="32"/>
    </location>
</feature>
<dbReference type="InterPro" id="IPR001898">
    <property type="entry name" value="SLC13A/DASS"/>
</dbReference>
<dbReference type="RefSeq" id="WP_155145052.1">
    <property type="nucleotide sequence ID" value="NZ_JACOPQ010000001.1"/>
</dbReference>
<dbReference type="Proteomes" id="UP000607645">
    <property type="component" value="Unassembled WGS sequence"/>
</dbReference>
<reference evidence="9" key="1">
    <citation type="submission" date="2020-08" db="EMBL/GenBank/DDBJ databases">
        <title>Genome public.</title>
        <authorList>
            <person name="Liu C."/>
            <person name="Sun Q."/>
        </authorList>
    </citation>
    <scope>NUCLEOTIDE SEQUENCE</scope>
    <source>
        <strain evidence="9">NSJ-52</strain>
    </source>
</reference>
<feature type="transmembrane region" description="Helical" evidence="8">
    <location>
        <begin position="131"/>
        <end position="162"/>
    </location>
</feature>
<evidence type="ECO:0000256" key="1">
    <source>
        <dbReference type="ARBA" id="ARBA00004141"/>
    </source>
</evidence>
<evidence type="ECO:0000256" key="6">
    <source>
        <dbReference type="ARBA" id="ARBA00023136"/>
    </source>
</evidence>
<evidence type="ECO:0000313" key="10">
    <source>
        <dbReference type="Proteomes" id="UP000607645"/>
    </source>
</evidence>
<dbReference type="AlphaFoldDB" id="A0A8J6JHZ8"/>
<comment type="similarity">
    <text evidence="2">Belongs to the SLC13A/DASS transporter (TC 2.A.47) family. NADC subfamily.</text>
</comment>
<feature type="transmembrane region" description="Helical" evidence="8">
    <location>
        <begin position="461"/>
        <end position="483"/>
    </location>
</feature>
<keyword evidence="6 8" id="KW-0472">Membrane</keyword>
<evidence type="ECO:0000256" key="8">
    <source>
        <dbReference type="SAM" id="Phobius"/>
    </source>
</evidence>
<dbReference type="PANTHER" id="PTHR10283">
    <property type="entry name" value="SOLUTE CARRIER FAMILY 13 MEMBER"/>
    <property type="match status" value="1"/>
</dbReference>
<feature type="transmembrane region" description="Helical" evidence="8">
    <location>
        <begin position="44"/>
        <end position="71"/>
    </location>
</feature>
<feature type="transmembrane region" description="Helical" evidence="8">
    <location>
        <begin position="271"/>
        <end position="291"/>
    </location>
</feature>
<evidence type="ECO:0000256" key="2">
    <source>
        <dbReference type="ARBA" id="ARBA00006772"/>
    </source>
</evidence>
<sequence>MTTLAKKQPKDTAYYIKSAIGIFLMFGFGYLPPIAPLSHLGMQILGIFVGLIFLLCTVSIVWPSMLAVIALGMTEYCTVAEAVSSGFGSELVWMMLMMLILSEGMATSGMGEIIARWIITRKFLNKRPFLFTFVFMWGMGICSLLVGSIVVVLMSWSIFYSIAEIVGYKKGERYSTMMIIGCFLSAILFEGLLAFLNWLPAFCLTYQNMTGVGINYVTYFIIGFIVATLMIFLSVLAMKFIFKCDFSKLNNIDVEALKSEGIGRLNFRHKFYLVCFGLIVAYVILTTVLPADFFLTVLLNTVTQTGWFTIVLVVAVVIRHEGKPVLDFAEIAKTGANWNILMMCASVIPVARALTSDGTGVTELINNLLSPIFGSMGPIMFIITVMIAMMILTNIGSNMATSIIVVTVVLPFVSKYYFSPAIIGMAILLIANLGFIFPGSSGMAPFLYSNKWIEVKDIYKYGLVYCVIFLIAAIPTFIVASYII</sequence>
<dbReference type="EMBL" id="JACOPQ010000001">
    <property type="protein sequence ID" value="MBC5735642.1"/>
    <property type="molecule type" value="Genomic_DNA"/>
</dbReference>
<feature type="transmembrane region" description="Helical" evidence="8">
    <location>
        <begin position="174"/>
        <end position="196"/>
    </location>
</feature>
<dbReference type="GO" id="GO:0008514">
    <property type="term" value="F:organic anion transmembrane transporter activity"/>
    <property type="evidence" value="ECO:0007669"/>
    <property type="project" value="UniProtKB-ARBA"/>
</dbReference>
<evidence type="ECO:0000256" key="4">
    <source>
        <dbReference type="ARBA" id="ARBA00022692"/>
    </source>
</evidence>
<feature type="transmembrane region" description="Helical" evidence="8">
    <location>
        <begin position="399"/>
        <end position="418"/>
    </location>
</feature>
<keyword evidence="5 8" id="KW-1133">Transmembrane helix</keyword>
<dbReference type="Pfam" id="PF00939">
    <property type="entry name" value="Na_sulph_symp"/>
    <property type="match status" value="1"/>
</dbReference>
<dbReference type="PANTHER" id="PTHR10283:SF82">
    <property type="entry name" value="SOLUTE CARRIER FAMILY 13 MEMBER 2"/>
    <property type="match status" value="1"/>
</dbReference>
<comment type="subcellular location">
    <subcellularLocation>
        <location evidence="1">Membrane</location>
        <topology evidence="1">Multi-pass membrane protein</topology>
    </subcellularLocation>
</comment>
<evidence type="ECO:0000256" key="7">
    <source>
        <dbReference type="ARBA" id="ARBA00031174"/>
    </source>
</evidence>
<feature type="transmembrane region" description="Helical" evidence="8">
    <location>
        <begin position="368"/>
        <end position="392"/>
    </location>
</feature>
<organism evidence="9 10">
    <name type="scientific">Lawsonibacter faecis</name>
    <dbReference type="NCBI Taxonomy" id="2763052"/>
    <lineage>
        <taxon>Bacteria</taxon>
        <taxon>Bacillati</taxon>
        <taxon>Bacillota</taxon>
        <taxon>Clostridia</taxon>
        <taxon>Eubacteriales</taxon>
        <taxon>Oscillospiraceae</taxon>
        <taxon>Lawsonibacter</taxon>
    </lineage>
</organism>
<keyword evidence="10" id="KW-1185">Reference proteome</keyword>
<accession>A0A8J6JHZ8</accession>
<feature type="transmembrane region" description="Helical" evidence="8">
    <location>
        <begin position="216"/>
        <end position="242"/>
    </location>
</feature>
<keyword evidence="4 8" id="KW-0812">Transmembrane</keyword>
<dbReference type="GO" id="GO:0005886">
    <property type="term" value="C:plasma membrane"/>
    <property type="evidence" value="ECO:0007669"/>
    <property type="project" value="TreeGrafter"/>
</dbReference>
<proteinExistence type="inferred from homology"/>
<protein>
    <recommendedName>
        <fullName evidence="3">Sodium-dependent dicarboxylate transporter SdcS</fullName>
    </recommendedName>
    <alternativeName>
        <fullName evidence="7">Na(+)/dicarboxylate symporter</fullName>
    </alternativeName>
</protein>